<sequence length="127" mass="14154">MTFKIQIKDNLPFVQMKVQYKDKEKMLKNVLVDTGSASSILKGELVREIGIKPEPEDILGSVRGVGGSEFVYIKRVDLLSIGDIIVDDFKIDVGEMDYGFDIDAIIGMDFLQKTGAIIDLHNCSISR</sequence>
<dbReference type="Proteomes" id="UP000665020">
    <property type="component" value="Chromosome"/>
</dbReference>
<dbReference type="PROSITE" id="PS50175">
    <property type="entry name" value="ASP_PROT_RETROV"/>
    <property type="match status" value="1"/>
</dbReference>
<proteinExistence type="predicted"/>
<dbReference type="InterPro" id="IPR001995">
    <property type="entry name" value="Peptidase_A2_cat"/>
</dbReference>
<evidence type="ECO:0000313" key="4">
    <source>
        <dbReference type="Proteomes" id="UP000665020"/>
    </source>
</evidence>
<keyword evidence="4" id="KW-1185">Reference proteome</keyword>
<name>A0A8A7K7Y6_9FIRM</name>
<accession>A0A8A7K7Y6</accession>
<dbReference type="AlphaFoldDB" id="A0A8A7K7Y6"/>
<protein>
    <recommendedName>
        <fullName evidence="2">Peptidase A2 domain-containing protein</fullName>
    </recommendedName>
</protein>
<dbReference type="Gene3D" id="2.40.70.10">
    <property type="entry name" value="Acid Proteases"/>
    <property type="match status" value="1"/>
</dbReference>
<keyword evidence="1" id="KW-0378">Hydrolase</keyword>
<evidence type="ECO:0000313" key="3">
    <source>
        <dbReference type="EMBL" id="QTL97903.1"/>
    </source>
</evidence>
<dbReference type="Pfam" id="PF13650">
    <property type="entry name" value="Asp_protease_2"/>
    <property type="match status" value="1"/>
</dbReference>
<dbReference type="KEGG" id="ifn:GM661_07865"/>
<feature type="domain" description="Peptidase A2" evidence="2">
    <location>
        <begin position="28"/>
        <end position="67"/>
    </location>
</feature>
<evidence type="ECO:0000259" key="2">
    <source>
        <dbReference type="PROSITE" id="PS50175"/>
    </source>
</evidence>
<reference evidence="3" key="1">
    <citation type="submission" date="2019-12" db="EMBL/GenBank/DDBJ databases">
        <authorList>
            <person name="zhang j."/>
            <person name="sun C.M."/>
        </authorList>
    </citation>
    <scope>NUCLEOTIDE SEQUENCE</scope>
    <source>
        <strain evidence="3">NS-1</strain>
    </source>
</reference>
<dbReference type="GO" id="GO:0004190">
    <property type="term" value="F:aspartic-type endopeptidase activity"/>
    <property type="evidence" value="ECO:0007669"/>
    <property type="project" value="InterPro"/>
</dbReference>
<dbReference type="RefSeq" id="WP_230869509.1">
    <property type="nucleotide sequence ID" value="NZ_CP046640.1"/>
</dbReference>
<dbReference type="InterPro" id="IPR034122">
    <property type="entry name" value="Retropepsin-like_bacterial"/>
</dbReference>
<dbReference type="EMBL" id="CP046640">
    <property type="protein sequence ID" value="QTL97903.1"/>
    <property type="molecule type" value="Genomic_DNA"/>
</dbReference>
<dbReference type="CDD" id="cd05483">
    <property type="entry name" value="retropepsin_like_bacteria"/>
    <property type="match status" value="1"/>
</dbReference>
<dbReference type="InterPro" id="IPR021109">
    <property type="entry name" value="Peptidase_aspartic_dom_sf"/>
</dbReference>
<gene>
    <name evidence="3" type="ORF">GM661_07865</name>
</gene>
<evidence type="ECO:0000256" key="1">
    <source>
        <dbReference type="ARBA" id="ARBA00022801"/>
    </source>
</evidence>
<dbReference type="GO" id="GO:0006508">
    <property type="term" value="P:proteolysis"/>
    <property type="evidence" value="ECO:0007669"/>
    <property type="project" value="InterPro"/>
</dbReference>
<dbReference type="SUPFAM" id="SSF50630">
    <property type="entry name" value="Acid proteases"/>
    <property type="match status" value="1"/>
</dbReference>
<organism evidence="3 4">
    <name type="scientific">Iocasia fonsfrigidae</name>
    <dbReference type="NCBI Taxonomy" id="2682810"/>
    <lineage>
        <taxon>Bacteria</taxon>
        <taxon>Bacillati</taxon>
        <taxon>Bacillota</taxon>
        <taxon>Clostridia</taxon>
        <taxon>Halanaerobiales</taxon>
        <taxon>Halanaerobiaceae</taxon>
        <taxon>Iocasia</taxon>
    </lineage>
</organism>